<comment type="caution">
    <text evidence="1">The sequence shown here is derived from an EMBL/GenBank/DDBJ whole genome shotgun (WGS) entry which is preliminary data.</text>
</comment>
<dbReference type="Proteomes" id="UP000789366">
    <property type="component" value="Unassembled WGS sequence"/>
</dbReference>
<keyword evidence="2" id="KW-1185">Reference proteome</keyword>
<protein>
    <submittedName>
        <fullName evidence="1">9179_t:CDS:1</fullName>
    </submittedName>
</protein>
<accession>A0ACA9JXH8</accession>
<dbReference type="EMBL" id="CAJVPW010000053">
    <property type="protein sequence ID" value="CAG8441189.1"/>
    <property type="molecule type" value="Genomic_DNA"/>
</dbReference>
<evidence type="ECO:0000313" key="2">
    <source>
        <dbReference type="Proteomes" id="UP000789366"/>
    </source>
</evidence>
<evidence type="ECO:0000313" key="1">
    <source>
        <dbReference type="EMBL" id="CAG8441189.1"/>
    </source>
</evidence>
<proteinExistence type="predicted"/>
<sequence>MEQLVIIKSVLEPKDYSTLRSLLKKQQGEKITPYIFKLADPQPVEDYLSQQKIDYEIYHKKGLGTEAQKDRPGVIISNNKQNQFSGAVIMALITSQFDKVYPFEVEVEVENKKGKILTDQIYTVDKSRLGRKMGVLREKELKELVTGLHVVLELGDWVLVGGLLLVLFKNKGQLILDNTPEFLEFCKKSNGLVFFGPIGSGKTAILAMLAMLANELPGENKYATFPCPLNLEAFTKLQAIYCGEEITELNIIDCPSLKSIEFFQTQEKESEKYLYKKKFLEGYQEKKVQKPIKISKISQEQTSDEQLQVEITKLKNQLKQKETESLNYQIQIRKAKLKELVTKVKKGLDEDLHYMLESLIETQKDICELNSDPFAEKFLQDSKDLLANKKEKEKGLENYKNELVNKYLSEVTDGEKEKLEKKLEDQLGDLSRKQEYFMLVEAGGKNNPFFEKRKKDLDQTKIEVAKKIGEEAVKEFCEKKIYLVQLENFDYEKSTVSKLMAIKLVLDSYREENKEIERLKMKTNELEEKYRQKLEEEKFQKEIESKLKDYFEKNRNEKQLENN</sequence>
<reference evidence="1" key="1">
    <citation type="submission" date="2021-06" db="EMBL/GenBank/DDBJ databases">
        <authorList>
            <person name="Kallberg Y."/>
            <person name="Tangrot J."/>
            <person name="Rosling A."/>
        </authorList>
    </citation>
    <scope>NUCLEOTIDE SEQUENCE</scope>
    <source>
        <strain evidence="1">28 12/20/2015</strain>
    </source>
</reference>
<gene>
    <name evidence="1" type="ORF">SPELUC_LOCUS188</name>
</gene>
<organism evidence="1 2">
    <name type="scientific">Cetraspora pellucida</name>
    <dbReference type="NCBI Taxonomy" id="1433469"/>
    <lineage>
        <taxon>Eukaryota</taxon>
        <taxon>Fungi</taxon>
        <taxon>Fungi incertae sedis</taxon>
        <taxon>Mucoromycota</taxon>
        <taxon>Glomeromycotina</taxon>
        <taxon>Glomeromycetes</taxon>
        <taxon>Diversisporales</taxon>
        <taxon>Gigasporaceae</taxon>
        <taxon>Cetraspora</taxon>
    </lineage>
</organism>
<name>A0ACA9JXH8_9GLOM</name>